<feature type="transmembrane region" description="Helical" evidence="6">
    <location>
        <begin position="278"/>
        <end position="307"/>
    </location>
</feature>
<feature type="transmembrane region" description="Helical" evidence="6">
    <location>
        <begin position="144"/>
        <end position="162"/>
    </location>
</feature>
<evidence type="ECO:0000256" key="4">
    <source>
        <dbReference type="ARBA" id="ARBA00022989"/>
    </source>
</evidence>
<dbReference type="PRINTS" id="PR00447">
    <property type="entry name" value="NATRESASSCMP"/>
</dbReference>
<feature type="transmembrane region" description="Helical" evidence="6">
    <location>
        <begin position="231"/>
        <end position="255"/>
    </location>
</feature>
<feature type="transmembrane region" description="Helical" evidence="6">
    <location>
        <begin position="182"/>
        <end position="201"/>
    </location>
</feature>
<dbReference type="PANTHER" id="PTHR11706">
    <property type="entry name" value="SOLUTE CARRIER PROTEIN FAMILY 11 MEMBER"/>
    <property type="match status" value="1"/>
</dbReference>
<proteinExistence type="predicted"/>
<evidence type="ECO:0000256" key="3">
    <source>
        <dbReference type="ARBA" id="ARBA00022692"/>
    </source>
</evidence>
<dbReference type="EMBL" id="JAVIKH010000011">
    <property type="protein sequence ID" value="MDX8336599.1"/>
    <property type="molecule type" value="Genomic_DNA"/>
</dbReference>
<feature type="transmembrane region" description="Helical" evidence="6">
    <location>
        <begin position="7"/>
        <end position="29"/>
    </location>
</feature>
<evidence type="ECO:0000256" key="5">
    <source>
        <dbReference type="ARBA" id="ARBA00023136"/>
    </source>
</evidence>
<dbReference type="PANTHER" id="PTHR11706:SF33">
    <property type="entry name" value="NATURAL RESISTANCE-ASSOCIATED MACROPHAGE PROTEIN 2"/>
    <property type="match status" value="1"/>
</dbReference>
<evidence type="ECO:0000256" key="1">
    <source>
        <dbReference type="ARBA" id="ARBA00004141"/>
    </source>
</evidence>
<sequence>MKNKFNILRYLGPGLLVTVGFIDPGNWAANISGGSEFGYDLLWVITMGTITLIILQHNVAHLGIVTGDCLAESIKKNFKPWIAKSVLWTAILANISVSLAEILGVAIALQMLFQIPIWLGSIIGIAISNFMIFTNTYKKLEKFIIGFVSIIGFSFIFELSLIDVKWTNVFVASVVPNINPSSILVALGIFGAIVMPHNLFLHSEIIQSRQWDLSNEEVIKKQFKYEFCDTFFSMVLGWVINISMFVLSIACFYYKKIDVTNLSQAHELLVPLLGNKAALIFALGLFFSGFSSSITAGMAGGTIYSGIYGKSYDIKQKETIIGILITSLVALCIIFLVKDALKALVYSQAILCFQLPFTIASQLYLTSNKNIMGKYKNTKFTNILILLIGVIITGLNIYLFIV</sequence>
<keyword evidence="2" id="KW-0813">Transport</keyword>
<accession>A0ABU4WAN5</accession>
<comment type="subcellular location">
    <subcellularLocation>
        <location evidence="1">Membrane</location>
        <topology evidence="1">Multi-pass membrane protein</topology>
    </subcellularLocation>
</comment>
<organism evidence="7 8">
    <name type="scientific">Candidatus Cetobacterium colombiensis</name>
    <dbReference type="NCBI Taxonomy" id="3073100"/>
    <lineage>
        <taxon>Bacteria</taxon>
        <taxon>Fusobacteriati</taxon>
        <taxon>Fusobacteriota</taxon>
        <taxon>Fusobacteriia</taxon>
        <taxon>Fusobacteriales</taxon>
        <taxon>Fusobacteriaceae</taxon>
        <taxon>Cetobacterium</taxon>
    </lineage>
</organism>
<feature type="transmembrane region" description="Helical" evidence="6">
    <location>
        <begin position="343"/>
        <end position="360"/>
    </location>
</feature>
<protein>
    <submittedName>
        <fullName evidence="7">Nramp family divalent metal transporter</fullName>
    </submittedName>
</protein>
<feature type="transmembrane region" description="Helical" evidence="6">
    <location>
        <begin position="86"/>
        <end position="109"/>
    </location>
</feature>
<dbReference type="Proteomes" id="UP001279681">
    <property type="component" value="Unassembled WGS sequence"/>
</dbReference>
<keyword evidence="4 6" id="KW-1133">Transmembrane helix</keyword>
<keyword evidence="8" id="KW-1185">Reference proteome</keyword>
<keyword evidence="3 6" id="KW-0812">Transmembrane</keyword>
<dbReference type="RefSeq" id="WP_320313984.1">
    <property type="nucleotide sequence ID" value="NZ_JAVIKH010000011.1"/>
</dbReference>
<name>A0ABU4WAN5_9FUSO</name>
<feature type="transmembrane region" description="Helical" evidence="6">
    <location>
        <begin position="319"/>
        <end position="337"/>
    </location>
</feature>
<dbReference type="Pfam" id="PF01566">
    <property type="entry name" value="Nramp"/>
    <property type="match status" value="1"/>
</dbReference>
<dbReference type="NCBIfam" id="NF037982">
    <property type="entry name" value="Nramp_1"/>
    <property type="match status" value="1"/>
</dbReference>
<feature type="transmembrane region" description="Helical" evidence="6">
    <location>
        <begin position="380"/>
        <end position="401"/>
    </location>
</feature>
<keyword evidence="5 6" id="KW-0472">Membrane</keyword>
<reference evidence="8" key="1">
    <citation type="submission" date="2023-07" db="EMBL/GenBank/DDBJ databases">
        <authorList>
            <person name="Colorado M.A."/>
            <person name="Villamil L.M."/>
            <person name="Melo J.F."/>
            <person name="Rodriguez J.A."/>
            <person name="Ruiz R.Y."/>
        </authorList>
    </citation>
    <scope>NUCLEOTIDE SEQUENCE [LARGE SCALE GENOMIC DNA]</scope>
    <source>
        <strain evidence="8">C33</strain>
    </source>
</reference>
<dbReference type="InterPro" id="IPR001046">
    <property type="entry name" value="NRAMP_fam"/>
</dbReference>
<evidence type="ECO:0000313" key="7">
    <source>
        <dbReference type="EMBL" id="MDX8336599.1"/>
    </source>
</evidence>
<comment type="caution">
    <text evidence="7">The sequence shown here is derived from an EMBL/GenBank/DDBJ whole genome shotgun (WGS) entry which is preliminary data.</text>
</comment>
<evidence type="ECO:0000313" key="8">
    <source>
        <dbReference type="Proteomes" id="UP001279681"/>
    </source>
</evidence>
<feature type="transmembrane region" description="Helical" evidence="6">
    <location>
        <begin position="41"/>
        <end position="65"/>
    </location>
</feature>
<evidence type="ECO:0000256" key="2">
    <source>
        <dbReference type="ARBA" id="ARBA00022448"/>
    </source>
</evidence>
<gene>
    <name evidence="7" type="ORF">RFV38_08830</name>
</gene>
<feature type="transmembrane region" description="Helical" evidence="6">
    <location>
        <begin position="115"/>
        <end position="132"/>
    </location>
</feature>
<evidence type="ECO:0000256" key="6">
    <source>
        <dbReference type="SAM" id="Phobius"/>
    </source>
</evidence>